<sequence length="218" mass="25222">MAAYYCIQNCRRRDFGYKYHYINNKFKSNLKLRQLKLRGNILESYGVKLVELLLILSLSSFNYINVTIISFTIFISFNMSKLLIIFSSFTVLFYKFPFNFVLTSTTFGWFCHFRISTYKFIKAHVNFRILNLVHNLLTIDSIWRSFLMSGSKNLKKVFPFSAITPKNCLAVSEKQSFLIKLNNNQTSKSVTNIQFIVSSSSTSSLAIPAIFPLTLIIS</sequence>
<keyword evidence="1" id="KW-1133">Transmembrane helix</keyword>
<dbReference type="AlphaFoldDB" id="A0A6G0TIZ0"/>
<protein>
    <submittedName>
        <fullName evidence="2">Uncharacterized protein</fullName>
    </submittedName>
</protein>
<feature type="transmembrane region" description="Helical" evidence="1">
    <location>
        <begin position="82"/>
        <end position="110"/>
    </location>
</feature>
<dbReference type="Proteomes" id="UP000475862">
    <property type="component" value="Unassembled WGS sequence"/>
</dbReference>
<keyword evidence="1" id="KW-0472">Membrane</keyword>
<reference evidence="2 3" key="1">
    <citation type="submission" date="2019-08" db="EMBL/GenBank/DDBJ databases">
        <title>The genome of the soybean aphid Biotype 1, its phylome, world population structure and adaptation to the North American continent.</title>
        <authorList>
            <person name="Giordano R."/>
            <person name="Donthu R.K."/>
            <person name="Hernandez A.G."/>
            <person name="Wright C.L."/>
            <person name="Zimin A.V."/>
        </authorList>
    </citation>
    <scope>NUCLEOTIDE SEQUENCE [LARGE SCALE GENOMIC DNA]</scope>
    <source>
        <tissue evidence="2">Whole aphids</tissue>
    </source>
</reference>
<accession>A0A6G0TIZ0</accession>
<proteinExistence type="predicted"/>
<evidence type="ECO:0000256" key="1">
    <source>
        <dbReference type="SAM" id="Phobius"/>
    </source>
</evidence>
<evidence type="ECO:0000313" key="3">
    <source>
        <dbReference type="Proteomes" id="UP000475862"/>
    </source>
</evidence>
<keyword evidence="3" id="KW-1185">Reference proteome</keyword>
<evidence type="ECO:0000313" key="2">
    <source>
        <dbReference type="EMBL" id="KAE9533471.1"/>
    </source>
</evidence>
<keyword evidence="1" id="KW-0812">Transmembrane</keyword>
<dbReference type="EMBL" id="VYZN01000034">
    <property type="protein sequence ID" value="KAE9533471.1"/>
    <property type="molecule type" value="Genomic_DNA"/>
</dbReference>
<feature type="transmembrane region" description="Helical" evidence="1">
    <location>
        <begin position="52"/>
        <end position="75"/>
    </location>
</feature>
<organism evidence="2 3">
    <name type="scientific">Aphis glycines</name>
    <name type="common">Soybean aphid</name>
    <dbReference type="NCBI Taxonomy" id="307491"/>
    <lineage>
        <taxon>Eukaryota</taxon>
        <taxon>Metazoa</taxon>
        <taxon>Ecdysozoa</taxon>
        <taxon>Arthropoda</taxon>
        <taxon>Hexapoda</taxon>
        <taxon>Insecta</taxon>
        <taxon>Pterygota</taxon>
        <taxon>Neoptera</taxon>
        <taxon>Paraneoptera</taxon>
        <taxon>Hemiptera</taxon>
        <taxon>Sternorrhyncha</taxon>
        <taxon>Aphidomorpha</taxon>
        <taxon>Aphidoidea</taxon>
        <taxon>Aphididae</taxon>
        <taxon>Aphidini</taxon>
        <taxon>Aphis</taxon>
        <taxon>Aphis</taxon>
    </lineage>
</organism>
<comment type="caution">
    <text evidence="2">The sequence shown here is derived from an EMBL/GenBank/DDBJ whole genome shotgun (WGS) entry which is preliminary data.</text>
</comment>
<name>A0A6G0TIZ0_APHGL</name>
<gene>
    <name evidence="2" type="ORF">AGLY_009109</name>
</gene>